<dbReference type="InterPro" id="IPR009057">
    <property type="entry name" value="Homeodomain-like_sf"/>
</dbReference>
<comment type="caution">
    <text evidence="5">The sequence shown here is derived from an EMBL/GenBank/DDBJ whole genome shotgun (WGS) entry which is preliminary data.</text>
</comment>
<dbReference type="Pfam" id="PF12833">
    <property type="entry name" value="HTH_18"/>
    <property type="match status" value="1"/>
</dbReference>
<protein>
    <recommendedName>
        <fullName evidence="4">HTH araC/xylS-type domain-containing protein</fullName>
    </recommendedName>
</protein>
<dbReference type="Proteomes" id="UP000600247">
    <property type="component" value="Unassembled WGS sequence"/>
</dbReference>
<sequence>MFRFVQIRQDRGVDWFDDGSRAPGASTLVLASYGKSVYWIEHEKVILDKGEALYIPACQSYYGKCIPTVFHEKYVIEFTGADQLAGLPIAQSDTWVKTKLGMYDLCLGRIRTVYADWIDKAPYADIRGLAVLTEWLAVWNRELDEGTNSPEIHQSVERMKQYISDYYQQKITKEELGDYIHKSPNYAATLFRRVTGQTISEFVHAARIKKAIYMLVDSTLTVGEIAEFVGYSDVSYFQRIFKRETGTTPTEYMRERPSPTA</sequence>
<dbReference type="Gene3D" id="1.10.10.60">
    <property type="entry name" value="Homeodomain-like"/>
    <property type="match status" value="2"/>
</dbReference>
<dbReference type="InterPro" id="IPR020449">
    <property type="entry name" value="Tscrpt_reg_AraC-type_HTH"/>
</dbReference>
<evidence type="ECO:0000313" key="6">
    <source>
        <dbReference type="Proteomes" id="UP000600247"/>
    </source>
</evidence>
<proteinExistence type="predicted"/>
<evidence type="ECO:0000259" key="4">
    <source>
        <dbReference type="PROSITE" id="PS01124"/>
    </source>
</evidence>
<dbReference type="PRINTS" id="PR00032">
    <property type="entry name" value="HTHARAC"/>
</dbReference>
<evidence type="ECO:0000256" key="3">
    <source>
        <dbReference type="ARBA" id="ARBA00023163"/>
    </source>
</evidence>
<dbReference type="PANTHER" id="PTHR43280:SF28">
    <property type="entry name" value="HTH-TYPE TRANSCRIPTIONAL ACTIVATOR RHAS"/>
    <property type="match status" value="1"/>
</dbReference>
<dbReference type="RefSeq" id="WP_188891326.1">
    <property type="nucleotide sequence ID" value="NZ_BMHY01000010.1"/>
</dbReference>
<dbReference type="InterPro" id="IPR018060">
    <property type="entry name" value="HTH_AraC"/>
</dbReference>
<dbReference type="GO" id="GO:0003700">
    <property type="term" value="F:DNA-binding transcription factor activity"/>
    <property type="evidence" value="ECO:0007669"/>
    <property type="project" value="InterPro"/>
</dbReference>
<evidence type="ECO:0000256" key="2">
    <source>
        <dbReference type="ARBA" id="ARBA00023125"/>
    </source>
</evidence>
<dbReference type="EMBL" id="BMHY01000010">
    <property type="protein sequence ID" value="GGG81521.1"/>
    <property type="molecule type" value="Genomic_DNA"/>
</dbReference>
<keyword evidence="1" id="KW-0805">Transcription regulation</keyword>
<dbReference type="GO" id="GO:0043565">
    <property type="term" value="F:sequence-specific DNA binding"/>
    <property type="evidence" value="ECO:0007669"/>
    <property type="project" value="InterPro"/>
</dbReference>
<organism evidence="5 6">
    <name type="scientific">Paenibacillus radicis</name>
    <name type="common">ex Gao et al. 2016</name>
    <dbReference type="NCBI Taxonomy" id="1737354"/>
    <lineage>
        <taxon>Bacteria</taxon>
        <taxon>Bacillati</taxon>
        <taxon>Bacillota</taxon>
        <taxon>Bacilli</taxon>
        <taxon>Bacillales</taxon>
        <taxon>Paenibacillaceae</taxon>
        <taxon>Paenibacillus</taxon>
    </lineage>
</organism>
<dbReference type="PROSITE" id="PS01124">
    <property type="entry name" value="HTH_ARAC_FAMILY_2"/>
    <property type="match status" value="1"/>
</dbReference>
<evidence type="ECO:0000313" key="5">
    <source>
        <dbReference type="EMBL" id="GGG81521.1"/>
    </source>
</evidence>
<name>A0A917M720_9BACL</name>
<accession>A0A917M720</accession>
<dbReference type="AlphaFoldDB" id="A0A917M720"/>
<reference evidence="5 6" key="1">
    <citation type="journal article" date="2014" name="Int. J. Syst. Evol. Microbiol.">
        <title>Complete genome sequence of Corynebacterium casei LMG S-19264T (=DSM 44701T), isolated from a smear-ripened cheese.</title>
        <authorList>
            <consortium name="US DOE Joint Genome Institute (JGI-PGF)"/>
            <person name="Walter F."/>
            <person name="Albersmeier A."/>
            <person name="Kalinowski J."/>
            <person name="Ruckert C."/>
        </authorList>
    </citation>
    <scope>NUCLEOTIDE SEQUENCE [LARGE SCALE GENOMIC DNA]</scope>
    <source>
        <strain evidence="5 6">CGMCC 1.15286</strain>
    </source>
</reference>
<keyword evidence="6" id="KW-1185">Reference proteome</keyword>
<dbReference type="SUPFAM" id="SSF46689">
    <property type="entry name" value="Homeodomain-like"/>
    <property type="match status" value="1"/>
</dbReference>
<keyword evidence="3" id="KW-0804">Transcription</keyword>
<dbReference type="PANTHER" id="PTHR43280">
    <property type="entry name" value="ARAC-FAMILY TRANSCRIPTIONAL REGULATOR"/>
    <property type="match status" value="1"/>
</dbReference>
<evidence type="ECO:0000256" key="1">
    <source>
        <dbReference type="ARBA" id="ARBA00023015"/>
    </source>
</evidence>
<gene>
    <name evidence="5" type="ORF">GCM10010918_43480</name>
</gene>
<feature type="domain" description="HTH araC/xylS-type" evidence="4">
    <location>
        <begin position="157"/>
        <end position="255"/>
    </location>
</feature>
<dbReference type="SMART" id="SM00342">
    <property type="entry name" value="HTH_ARAC"/>
    <property type="match status" value="1"/>
</dbReference>
<keyword evidence="2" id="KW-0238">DNA-binding</keyword>